<gene>
    <name evidence="1" type="ORF">FK484_0069</name>
</gene>
<reference evidence="1 2" key="1">
    <citation type="submission" date="2019-06" db="EMBL/GenBank/DDBJ databases">
        <authorList>
            <person name="Hudson L.K."/>
            <person name="Peters T.L."/>
            <person name="Song Y."/>
            <person name="Denes T.G."/>
        </authorList>
    </citation>
    <scope>NUCLEOTIDE SEQUENCE [LARGE SCALE GENOMIC DNA]</scope>
</reference>
<dbReference type="Proteomes" id="UP000316617">
    <property type="component" value="Segment"/>
</dbReference>
<protein>
    <submittedName>
        <fullName evidence="1">Uncharacterized protein</fullName>
    </submittedName>
</protein>
<sequence>MADEYGAIWGTLWGTYWGMVRNHYWRVIAGLYEITCVAYCDV</sequence>
<name>A0A514U768_9CAUD</name>
<dbReference type="EMBL" id="MN128593">
    <property type="protein sequence ID" value="QDK04802.1"/>
    <property type="molecule type" value="Genomic_DNA"/>
</dbReference>
<proteinExistence type="predicted"/>
<organism evidence="1 2">
    <name type="scientific">Listeria phage LP-031</name>
    <dbReference type="NCBI Taxonomy" id="2590049"/>
    <lineage>
        <taxon>Viruses</taxon>
        <taxon>Duplodnaviria</taxon>
        <taxon>Heunggongvirae</taxon>
        <taxon>Uroviricota</taxon>
        <taxon>Caudoviricetes</taxon>
        <taxon>Homburgvirus</taxon>
        <taxon>Homburgvirus LP114</taxon>
    </lineage>
</organism>
<accession>A0A514U768</accession>
<evidence type="ECO:0000313" key="1">
    <source>
        <dbReference type="EMBL" id="QDK04802.1"/>
    </source>
</evidence>
<evidence type="ECO:0000313" key="2">
    <source>
        <dbReference type="Proteomes" id="UP000316617"/>
    </source>
</evidence>